<feature type="region of interest" description="Disordered" evidence="1">
    <location>
        <begin position="1453"/>
        <end position="1478"/>
    </location>
</feature>
<gene>
    <name evidence="2" type="ORF">KL86APRO_11339</name>
</gene>
<dbReference type="EMBL" id="FLUO01000001">
    <property type="protein sequence ID" value="SBW00780.1"/>
    <property type="molecule type" value="Genomic_DNA"/>
</dbReference>
<sequence length="1478" mass="163955">MRVAMSLPDIDFNAIRLHRGVKSDAFEELCCQLAGDEAKTLGARFVRKGRGADGGVEAFAILPNGREVGWQVKYYWQIDTALKSLKESLDRALDKHPAMDRFIACIPFDPADSRKANTISALEKWDAWSKAEIAEAAKANRTIEIQLWPAQGLRDRLMADPKAAGRIAFWFDETLLTEAWFAEKLVRAVKALGARYTPSTNIKLPIRHAVLALTGDPSFREELRQLTANLADARSRAPDDAGAEADAARRAVDVAIDAMQTVVDQEPDELPQADLATRLAEAERATARWRLSDHRANHRTQASTDISRLHGRVADARERLASHRWTLVNARRLLVTGQGGRGKSHLLADACKHQIDADAPALLVVSHLLRDDDPWTQIVSSLDLPRHLRVEEFLGALNSAARAAGVRALVVIDGINERDGQALWSARLATFLHDVESFPYISVVLSCRTTYIETTVPPEIDPSVLPRLEHVGFSTSDAARYLDMRGVTTLDAPWPLAEFDTPLFLKTLCDGLALSGQTTLPKGSQGVSSIFRLYAQAVTGAVERAMGLTAKLRHGSQLISALAREITRTGEAYIAYLRANEIAQSILPSDGRAERDLLFQLIAAGLLTTDMDGDSEVVRFTFERFGDFAVAEGLIEGCKDAKALEARLQENSPLATTLNGDAGYVEGVLEALAVLVPERFGIELLDLPIPIQTTWEAVQAFEVSLKTREATAFTDRTWDLVQRRCGVEGEWDARIRLASEPDAAQNAEALHARLKAMPMPKRDATWSIHLAGSSGAADQLSDWALRPRDGHLVESRALLVAITLTWFLSTSNRGLRDRSTKALVAILADQPALVAPLLERFIDVDDAYVIERLLCAIYGAALQGRWAKDAAALAVKVVDQEVFILRPPPVNCLAREHGRLLIRWAIVHGVLPADYDTSPSNGPFTSPWPIEHVPDTVIEGFTHIRPSGYVGRDAIVASCVENGDFARYVLDRVVDSWSPALRGTNPLPTREALHDAWQRDFDAIATPAMQAAYASLIQALEEDYKDSPWHEGPKAEAAKAAFAAATGSHMFERWREEAANWRRSGMYQGLQPRNHAEFNLAWARRWVCLRAHQLGWSQALHGAFDDTISNDRMSHHAERLGKKYQWLALYELCARMADNLEPVKSGIGNEPNELRAIDPSLLAGARFSENDEETDDDGDNDTVPLEVPEWEPSILLPPVNLDEALVWRDELEDVPDGLEAIELNVDDRPWLVLKDFKNWRGGPETLNRQMSRFITCFVIRHADLTDFLKLVEGEPELDHDHLLEGKGSVFWRSYLGEHPWLWPEEPDDGWNRPWIPRTQRSAKGVKVRGTTIGYLAEDRGYDQSLAVPVEARLPCPWLMKALDLHLGDGRAIEYVDSDNRVIFQDPTAENGSTTTALIDRAAFLELLSREKLAAVWLITGEKNVYGQPYGDGFGGRRHYARVAHSAGRSLTIRDRGTKLSPPSAAQLQALRKPQPASV</sequence>
<accession>A0A212JMY5</accession>
<evidence type="ECO:0008006" key="3">
    <source>
        <dbReference type="Google" id="ProtNLM"/>
    </source>
</evidence>
<organism evidence="2">
    <name type="scientific">uncultured Alphaproteobacteria bacterium</name>
    <dbReference type="NCBI Taxonomy" id="91750"/>
    <lineage>
        <taxon>Bacteria</taxon>
        <taxon>Pseudomonadati</taxon>
        <taxon>Pseudomonadota</taxon>
        <taxon>Alphaproteobacteria</taxon>
        <taxon>environmental samples</taxon>
    </lineage>
</organism>
<protein>
    <recommendedName>
        <fullName evidence="3">NACHT domain-containing protein</fullName>
    </recommendedName>
</protein>
<evidence type="ECO:0000256" key="1">
    <source>
        <dbReference type="SAM" id="MobiDB-lite"/>
    </source>
</evidence>
<proteinExistence type="predicted"/>
<reference evidence="2" key="1">
    <citation type="submission" date="2016-04" db="EMBL/GenBank/DDBJ databases">
        <authorList>
            <person name="Evans L.H."/>
            <person name="Alamgir A."/>
            <person name="Owens N."/>
            <person name="Weber N.D."/>
            <person name="Virtaneva K."/>
            <person name="Barbian K."/>
            <person name="Babar A."/>
            <person name="Rosenke K."/>
        </authorList>
    </citation>
    <scope>NUCLEOTIDE SEQUENCE</scope>
    <source>
        <strain evidence="2">86</strain>
    </source>
</reference>
<evidence type="ECO:0000313" key="2">
    <source>
        <dbReference type="EMBL" id="SBW00780.1"/>
    </source>
</evidence>
<name>A0A212JMY5_9PROT</name>